<keyword evidence="1" id="KW-1133">Transmembrane helix</keyword>
<feature type="transmembrane region" description="Helical" evidence="1">
    <location>
        <begin position="9"/>
        <end position="29"/>
    </location>
</feature>
<gene>
    <name evidence="3" type="ORF">BAVI_21143</name>
</gene>
<keyword evidence="1" id="KW-0472">Membrane</keyword>
<comment type="caution">
    <text evidence="3">The sequence shown here is derived from an EMBL/GenBank/DDBJ whole genome shotgun (WGS) entry which is preliminary data.</text>
</comment>
<name>A0AB94II83_9BACI</name>
<proteinExistence type="predicted"/>
<dbReference type="RefSeq" id="WP_024030395.1">
    <property type="nucleotide sequence ID" value="NZ_ALAN01000122.1"/>
</dbReference>
<dbReference type="InterPro" id="IPR009589">
    <property type="entry name" value="PH_YyaB-like"/>
</dbReference>
<dbReference type="AlphaFoldDB" id="A0AB94II83"/>
<protein>
    <recommendedName>
        <fullName evidence="2">Uncharacterized protein YyaB-like PH domain-containing protein</fullName>
    </recommendedName>
</protein>
<sequence length="140" mass="15751">MRFYSKKGIITGILLWGTVIFLIGSLLFLPDGPEGKGGIITAILVCGLTSGFIMWCWFGTYYEINGSQLKVVGGPFRWKIDIMTIKSIRRTRNPLSSPALSLNRLEILYGKWGTVLISPKNEKQFCENLSKINSKIDIYL</sequence>
<evidence type="ECO:0000313" key="4">
    <source>
        <dbReference type="Proteomes" id="UP000018877"/>
    </source>
</evidence>
<evidence type="ECO:0000256" key="1">
    <source>
        <dbReference type="SAM" id="Phobius"/>
    </source>
</evidence>
<feature type="transmembrane region" description="Helical" evidence="1">
    <location>
        <begin position="35"/>
        <end position="58"/>
    </location>
</feature>
<keyword evidence="1" id="KW-0812">Transmembrane</keyword>
<keyword evidence="4" id="KW-1185">Reference proteome</keyword>
<evidence type="ECO:0000259" key="2">
    <source>
        <dbReference type="Pfam" id="PF06713"/>
    </source>
</evidence>
<feature type="domain" description="Uncharacterized protein YyaB-like PH" evidence="2">
    <location>
        <begin position="60"/>
        <end position="133"/>
    </location>
</feature>
<reference evidence="3 4" key="1">
    <citation type="journal article" date="2014" name="Environ. Microbiol.">
        <title>The nitrate-ammonifying and nosZ-carrying bacterium Bacillus vireti is a potent source and sink for nitric and nitrous oxide under high nitrate conditions.</title>
        <authorList>
            <person name="Mania D."/>
            <person name="Heylen K."/>
            <person name="van Spanning R.J."/>
            <person name="Frostegard A."/>
        </authorList>
    </citation>
    <scope>NUCLEOTIDE SEQUENCE [LARGE SCALE GENOMIC DNA]</scope>
    <source>
        <strain evidence="3 4">LMG 21834</strain>
    </source>
</reference>
<organism evidence="3 4">
    <name type="scientific">Neobacillus vireti LMG 21834</name>
    <dbReference type="NCBI Taxonomy" id="1131730"/>
    <lineage>
        <taxon>Bacteria</taxon>
        <taxon>Bacillati</taxon>
        <taxon>Bacillota</taxon>
        <taxon>Bacilli</taxon>
        <taxon>Bacillales</taxon>
        <taxon>Bacillaceae</taxon>
        <taxon>Neobacillus</taxon>
    </lineage>
</organism>
<dbReference type="Proteomes" id="UP000018877">
    <property type="component" value="Unassembled WGS sequence"/>
</dbReference>
<dbReference type="Pfam" id="PF06713">
    <property type="entry name" value="bPH_4"/>
    <property type="match status" value="1"/>
</dbReference>
<evidence type="ECO:0000313" key="3">
    <source>
        <dbReference type="EMBL" id="ETI66721.1"/>
    </source>
</evidence>
<dbReference type="EMBL" id="ALAN01000122">
    <property type="protein sequence ID" value="ETI66721.1"/>
    <property type="molecule type" value="Genomic_DNA"/>
</dbReference>
<dbReference type="GO" id="GO:0030153">
    <property type="term" value="P:bacteriocin immunity"/>
    <property type="evidence" value="ECO:0007669"/>
    <property type="project" value="InterPro"/>
</dbReference>
<accession>A0AB94II83</accession>